<dbReference type="AlphaFoldDB" id="A0A839Z0C9"/>
<name>A0A839Z0C9_9SPHN</name>
<keyword evidence="2" id="KW-0576">Peroxisome</keyword>
<proteinExistence type="predicted"/>
<evidence type="ECO:0000256" key="2">
    <source>
        <dbReference type="ARBA" id="ARBA00023140"/>
    </source>
</evidence>
<dbReference type="RefSeq" id="WP_183933311.1">
    <property type="nucleotide sequence ID" value="NZ_JACICF010000001.1"/>
</dbReference>
<evidence type="ECO:0000256" key="1">
    <source>
        <dbReference type="ARBA" id="ARBA00004275"/>
    </source>
</evidence>
<comment type="caution">
    <text evidence="4">The sequence shown here is derived from an EMBL/GenBank/DDBJ whole genome shotgun (WGS) entry which is preliminary data.</text>
</comment>
<organism evidence="4 5">
    <name type="scientific">Sphingomicrobium lutaoense</name>
    <dbReference type="NCBI Taxonomy" id="515949"/>
    <lineage>
        <taxon>Bacteria</taxon>
        <taxon>Pseudomonadati</taxon>
        <taxon>Pseudomonadota</taxon>
        <taxon>Alphaproteobacteria</taxon>
        <taxon>Sphingomonadales</taxon>
        <taxon>Sphingomonadaceae</taxon>
        <taxon>Sphingomicrobium</taxon>
    </lineage>
</organism>
<evidence type="ECO:0000256" key="3">
    <source>
        <dbReference type="ARBA" id="ARBA00023235"/>
    </source>
</evidence>
<accession>A0A839Z0C9</accession>
<dbReference type="SUPFAM" id="SSF52096">
    <property type="entry name" value="ClpP/crotonase"/>
    <property type="match status" value="1"/>
</dbReference>
<gene>
    <name evidence="4" type="ORF">FHS50_001041</name>
</gene>
<dbReference type="PANTHER" id="PTHR43684:SF1">
    <property type="entry name" value="ENOYL-COA DELTA ISOMERASE 2"/>
    <property type="match status" value="1"/>
</dbReference>
<dbReference type="Gene3D" id="3.90.226.10">
    <property type="entry name" value="2-enoyl-CoA Hydratase, Chain A, domain 1"/>
    <property type="match status" value="1"/>
</dbReference>
<dbReference type="InterPro" id="IPR051053">
    <property type="entry name" value="ECH/Chromodomain_protein"/>
</dbReference>
<evidence type="ECO:0000313" key="4">
    <source>
        <dbReference type="EMBL" id="MBB3764018.1"/>
    </source>
</evidence>
<dbReference type="EMBL" id="JACICF010000001">
    <property type="protein sequence ID" value="MBB3764018.1"/>
    <property type="molecule type" value="Genomic_DNA"/>
</dbReference>
<dbReference type="GO" id="GO:0004165">
    <property type="term" value="F:delta(3)-delta(2)-enoyl-CoA isomerase activity"/>
    <property type="evidence" value="ECO:0007669"/>
    <property type="project" value="UniProtKB-ARBA"/>
</dbReference>
<evidence type="ECO:0000313" key="5">
    <source>
        <dbReference type="Proteomes" id="UP000578569"/>
    </source>
</evidence>
<reference evidence="4 5" key="1">
    <citation type="submission" date="2020-08" db="EMBL/GenBank/DDBJ databases">
        <title>Genomic Encyclopedia of Type Strains, Phase IV (KMG-IV): sequencing the most valuable type-strain genomes for metagenomic binning, comparative biology and taxonomic classification.</title>
        <authorList>
            <person name="Goeker M."/>
        </authorList>
    </citation>
    <scope>NUCLEOTIDE SEQUENCE [LARGE SCALE GENOMIC DNA]</scope>
    <source>
        <strain evidence="4 5">DSM 24194</strain>
    </source>
</reference>
<dbReference type="CDD" id="cd06558">
    <property type="entry name" value="crotonase-like"/>
    <property type="match status" value="1"/>
</dbReference>
<protein>
    <submittedName>
        <fullName evidence="4">Enoyl-CoA hydratase/carnithine racemase</fullName>
    </submittedName>
</protein>
<keyword evidence="5" id="KW-1185">Reference proteome</keyword>
<dbReference type="Proteomes" id="UP000578569">
    <property type="component" value="Unassembled WGS sequence"/>
</dbReference>
<dbReference type="PANTHER" id="PTHR43684">
    <property type="match status" value="1"/>
</dbReference>
<sequence length="254" mass="27407">MSEQVSVERTHEGAVLAITLKRPEARNAITVGMYAALADAVEGAADDPGMRLITIRGQGEDFTAGNDLMDFLKEMPQPGGHEDVPVWRFLAAMAANEIPILAGVQGNAIGIGTTMLFHCDLVLAERGCRFKMPFVDLGLVPEAASSLILPRLGGRRRAARYLLLGEDFGADEALSMGLASHVADKGGLDDEFDRLIATILAKPAEAMRQTQALLRAADRSEIGERMTKENAHFAERLTSDEVKQAIADFFATRA</sequence>
<keyword evidence="3" id="KW-0413">Isomerase</keyword>
<comment type="subcellular location">
    <subcellularLocation>
        <location evidence="1">Peroxisome</location>
    </subcellularLocation>
</comment>
<dbReference type="InterPro" id="IPR001753">
    <property type="entry name" value="Enoyl-CoA_hydra/iso"/>
</dbReference>
<dbReference type="InterPro" id="IPR029045">
    <property type="entry name" value="ClpP/crotonase-like_dom_sf"/>
</dbReference>
<dbReference type="Pfam" id="PF00378">
    <property type="entry name" value="ECH_1"/>
    <property type="match status" value="1"/>
</dbReference>